<dbReference type="AlphaFoldDB" id="A0A345ZWI1"/>
<name>A0A345ZWI1_9HYPH</name>
<reference evidence="3 4" key="1">
    <citation type="submission" date="2018-07" db="EMBL/GenBank/DDBJ databases">
        <authorList>
            <person name="Quirk P.G."/>
            <person name="Krulwich T.A."/>
        </authorList>
    </citation>
    <scope>NUCLEOTIDE SEQUENCE [LARGE SCALE GENOMIC DNA]</scope>
    <source>
        <strain evidence="3 4">CC-BB4</strain>
    </source>
</reference>
<protein>
    <submittedName>
        <fullName evidence="3">Tripartite tricarboxylate transporter substrate binding protein</fullName>
    </submittedName>
</protein>
<keyword evidence="4" id="KW-1185">Reference proteome</keyword>
<comment type="similarity">
    <text evidence="1">Belongs to the UPF0065 (bug) family.</text>
</comment>
<dbReference type="PROSITE" id="PS51318">
    <property type="entry name" value="TAT"/>
    <property type="match status" value="1"/>
</dbReference>
<dbReference type="Gene3D" id="3.40.190.150">
    <property type="entry name" value="Bordetella uptake gene, domain 1"/>
    <property type="match status" value="1"/>
</dbReference>
<feature type="signal peptide" evidence="2">
    <location>
        <begin position="1"/>
        <end position="28"/>
    </location>
</feature>
<dbReference type="PIRSF" id="PIRSF017082">
    <property type="entry name" value="YflP"/>
    <property type="match status" value="1"/>
</dbReference>
<keyword evidence="2" id="KW-0732">Signal</keyword>
<feature type="chain" id="PRO_5017029821" evidence="2">
    <location>
        <begin position="29"/>
        <end position="325"/>
    </location>
</feature>
<dbReference type="RefSeq" id="WP_115691657.1">
    <property type="nucleotide sequence ID" value="NZ_CP031417.1"/>
</dbReference>
<evidence type="ECO:0000313" key="4">
    <source>
        <dbReference type="Proteomes" id="UP000254889"/>
    </source>
</evidence>
<organism evidence="3 4">
    <name type="scientific">Pseudolabrys taiwanensis</name>
    <dbReference type="NCBI Taxonomy" id="331696"/>
    <lineage>
        <taxon>Bacteria</taxon>
        <taxon>Pseudomonadati</taxon>
        <taxon>Pseudomonadota</taxon>
        <taxon>Alphaproteobacteria</taxon>
        <taxon>Hyphomicrobiales</taxon>
        <taxon>Xanthobacteraceae</taxon>
        <taxon>Pseudolabrys</taxon>
    </lineage>
</organism>
<sequence length="325" mass="34313">MRFIHRRQFLTYSAAALATPALPGVAFADWPKDRPIRALVPFNAGSSIDIIGRIVTDPLAKQLGQTIVIENRGGAGGSIGSAMVAKADPDGYTLLINAAAHSGAPAAYPNLTYDAAKDFACIASFGSVPNVLLVAPSLGVKTVQEFVAKAKAGNLTYSSAGVGSATHWAAERFRVSAGFSGTHVPFRGGLEALTEVMTGRVDFCFIGISSSMPFIKEGKLIPLAVSSAKRSPSLPNVPTTVEAGFANSDYNYWTGMLAPAKTPRAIIDTLHAEVTKVLALPDVQQKLAVQGVEPQPMSPTEMDAMNKREIELNLKIAKEAGLKFN</sequence>
<dbReference type="PANTHER" id="PTHR42928:SF5">
    <property type="entry name" value="BLR1237 PROTEIN"/>
    <property type="match status" value="1"/>
</dbReference>
<dbReference type="OrthoDB" id="8678477at2"/>
<dbReference type="Pfam" id="PF03401">
    <property type="entry name" value="TctC"/>
    <property type="match status" value="1"/>
</dbReference>
<dbReference type="PANTHER" id="PTHR42928">
    <property type="entry name" value="TRICARBOXYLATE-BINDING PROTEIN"/>
    <property type="match status" value="1"/>
</dbReference>
<dbReference type="Proteomes" id="UP000254889">
    <property type="component" value="Chromosome"/>
</dbReference>
<dbReference type="Gene3D" id="3.40.190.10">
    <property type="entry name" value="Periplasmic binding protein-like II"/>
    <property type="match status" value="1"/>
</dbReference>
<dbReference type="InterPro" id="IPR005064">
    <property type="entry name" value="BUG"/>
</dbReference>
<proteinExistence type="inferred from homology"/>
<evidence type="ECO:0000313" key="3">
    <source>
        <dbReference type="EMBL" id="AXK81278.1"/>
    </source>
</evidence>
<dbReference type="InterPro" id="IPR006311">
    <property type="entry name" value="TAT_signal"/>
</dbReference>
<dbReference type="KEGG" id="ptaw:DW352_12600"/>
<dbReference type="EMBL" id="CP031417">
    <property type="protein sequence ID" value="AXK81278.1"/>
    <property type="molecule type" value="Genomic_DNA"/>
</dbReference>
<dbReference type="InterPro" id="IPR042100">
    <property type="entry name" value="Bug_dom1"/>
</dbReference>
<evidence type="ECO:0000256" key="1">
    <source>
        <dbReference type="ARBA" id="ARBA00006987"/>
    </source>
</evidence>
<gene>
    <name evidence="3" type="ORF">DW352_12600</name>
</gene>
<dbReference type="SUPFAM" id="SSF53850">
    <property type="entry name" value="Periplasmic binding protein-like II"/>
    <property type="match status" value="1"/>
</dbReference>
<accession>A0A345ZWI1</accession>
<evidence type="ECO:0000256" key="2">
    <source>
        <dbReference type="SAM" id="SignalP"/>
    </source>
</evidence>